<dbReference type="GO" id="GO:0016491">
    <property type="term" value="F:oxidoreductase activity"/>
    <property type="evidence" value="ECO:0007669"/>
    <property type="project" value="UniProtKB-KW"/>
</dbReference>
<keyword evidence="2" id="KW-0560">Oxidoreductase</keyword>
<sequence>MTHCVSLIHQTLCDSAVEYERTDGDADQPASDAFQLNDRSDRLLCLVLYFLVDLLNVSEYEGQAVRISNSSCRCRPHEPCWPSPQEWNALNSSVDGNLFAVRPVAAPCHEGDSEACDLVTKQWYNSTWRAAQPGAVQWENWDSWLEHNQTCSIINPQGPCGQGRVSLYSVVAEKASHIQEAVRFAKRHNLRLAIKNSGHDFLGRSTAPESLQILTNGMKDIHFSDNFRPSGAPSNISEGSAITIGAGVSLQELYPAAGKKGKTVVAGLSHTVGAAGGYIQGGGHSFLGPWKGMSTDNVLEYIVVAATGHLVIANNYRNTDLFWALRGGGGGTFGVVVAVTLRTFDEVPVVFGNLNVSTVAGDPNFWQVMTDFHAALPAINDHAGGYYWMTPNMPVDKTLNVSSLSIILMAANQSSTAMMDRLFAPFRSKLNETSGVFTEYESLAFPDIHTLLSDLLLPGREDQTGHNTILGSRLFSHDLLVSSDGPKKLVSALQKIKFDPGQGITGHIVAGGLVTKNGRTIDSALNPAWRKAATHIDFGRAWPPSATLAQRDAIIRRLTDVEMPILKAVEGKKMGSYMNEANAYEPDFQTEFWGSNYPRLYRIKQKWDPSGLFIARKGVGSEDWDDAGLCRVHRK</sequence>
<organism evidence="4 5">
    <name type="scientific">Aspergillus fumigatus (strain CBS 144.89 / FGSC A1163 / CEA10)</name>
    <name type="common">Neosartorya fumigata</name>
    <dbReference type="NCBI Taxonomy" id="451804"/>
    <lineage>
        <taxon>Eukaryota</taxon>
        <taxon>Fungi</taxon>
        <taxon>Dikarya</taxon>
        <taxon>Ascomycota</taxon>
        <taxon>Pezizomycotina</taxon>
        <taxon>Eurotiomycetes</taxon>
        <taxon>Eurotiomycetidae</taxon>
        <taxon>Eurotiales</taxon>
        <taxon>Aspergillaceae</taxon>
        <taxon>Aspergillus</taxon>
        <taxon>Aspergillus subgen. Fumigati</taxon>
    </lineage>
</organism>
<dbReference type="PROSITE" id="PS51387">
    <property type="entry name" value="FAD_PCMH"/>
    <property type="match status" value="1"/>
</dbReference>
<evidence type="ECO:0000313" key="4">
    <source>
        <dbReference type="EMBL" id="EDP47102.1"/>
    </source>
</evidence>
<name>B0YEY9_ASPFC</name>
<dbReference type="InterPro" id="IPR006094">
    <property type="entry name" value="Oxid_FAD_bind_N"/>
</dbReference>
<dbReference type="InterPro" id="IPR016169">
    <property type="entry name" value="FAD-bd_PCMH_sub2"/>
</dbReference>
<evidence type="ECO:0000256" key="1">
    <source>
        <dbReference type="ARBA" id="ARBA00005466"/>
    </source>
</evidence>
<dbReference type="HOGENOM" id="CLU_018354_4_4_1"/>
<comment type="similarity">
    <text evidence="1">Belongs to the oxygen-dependent FAD-linked oxidoreductase family.</text>
</comment>
<dbReference type="SUPFAM" id="SSF56176">
    <property type="entry name" value="FAD-binding/transporter-associated domain-like"/>
    <property type="match status" value="1"/>
</dbReference>
<dbReference type="VEuPathDB" id="FungiDB:AFUB_100970"/>
<protein>
    <submittedName>
        <fullName evidence="4">Isoamyl alcohol oxidase, putative</fullName>
    </submittedName>
</protein>
<proteinExistence type="inferred from homology"/>
<dbReference type="InterPro" id="IPR036318">
    <property type="entry name" value="FAD-bd_PCMH-like_sf"/>
</dbReference>
<dbReference type="Proteomes" id="UP000001699">
    <property type="component" value="Unassembled WGS sequence"/>
</dbReference>
<dbReference type="Gene3D" id="3.30.465.10">
    <property type="match status" value="2"/>
</dbReference>
<dbReference type="AlphaFoldDB" id="B0YEY9"/>
<evidence type="ECO:0000313" key="5">
    <source>
        <dbReference type="Proteomes" id="UP000001699"/>
    </source>
</evidence>
<dbReference type="InterPro" id="IPR050432">
    <property type="entry name" value="FAD-linked_Oxidoreductases_BP"/>
</dbReference>
<evidence type="ECO:0000259" key="3">
    <source>
        <dbReference type="PROSITE" id="PS51387"/>
    </source>
</evidence>
<reference evidence="4 5" key="1">
    <citation type="journal article" date="2008" name="PLoS Genet.">
        <title>Genomic islands in the pathogenic filamentous fungus Aspergillus fumigatus.</title>
        <authorList>
            <person name="Fedorova N.D."/>
            <person name="Khaldi N."/>
            <person name="Joardar V.S."/>
            <person name="Maiti R."/>
            <person name="Amedeo P."/>
            <person name="Anderson M.J."/>
            <person name="Crabtree J."/>
            <person name="Silva J.C."/>
            <person name="Badger J.H."/>
            <person name="Albarraq A."/>
            <person name="Angiuoli S."/>
            <person name="Bussey H."/>
            <person name="Bowyer P."/>
            <person name="Cotty P.J."/>
            <person name="Dyer P.S."/>
            <person name="Egan A."/>
            <person name="Galens K."/>
            <person name="Fraser-Liggett C.M."/>
            <person name="Haas B.J."/>
            <person name="Inman J.M."/>
            <person name="Kent R."/>
            <person name="Lemieux S."/>
            <person name="Malavazi I."/>
            <person name="Orvis J."/>
            <person name="Roemer T."/>
            <person name="Ronning C.M."/>
            <person name="Sundaram J.P."/>
            <person name="Sutton G."/>
            <person name="Turner G."/>
            <person name="Venter J.C."/>
            <person name="White O.R."/>
            <person name="Whitty B.R."/>
            <person name="Youngman P."/>
            <person name="Wolfe K.H."/>
            <person name="Goldman G.H."/>
            <person name="Wortman J.R."/>
            <person name="Jiang B."/>
            <person name="Denning D.W."/>
            <person name="Nierman W.C."/>
        </authorList>
    </citation>
    <scope>NUCLEOTIDE SEQUENCE [LARGE SCALE GENOMIC DNA]</scope>
    <source>
        <strain evidence="5">CBS 144.89 / FGSC A1163 / CEA10</strain>
    </source>
</reference>
<evidence type="ECO:0000256" key="2">
    <source>
        <dbReference type="ARBA" id="ARBA00023002"/>
    </source>
</evidence>
<gene>
    <name evidence="4" type="ORF">AFUB_100970</name>
</gene>
<dbReference type="GO" id="GO:0071949">
    <property type="term" value="F:FAD binding"/>
    <property type="evidence" value="ECO:0007669"/>
    <property type="project" value="InterPro"/>
</dbReference>
<dbReference type="PhylomeDB" id="B0YEY9"/>
<dbReference type="Pfam" id="PF01565">
    <property type="entry name" value="FAD_binding_4"/>
    <property type="match status" value="1"/>
</dbReference>
<dbReference type="Pfam" id="PF08031">
    <property type="entry name" value="BBE"/>
    <property type="match status" value="1"/>
</dbReference>
<dbReference type="EMBL" id="DS499604">
    <property type="protein sequence ID" value="EDP47102.1"/>
    <property type="molecule type" value="Genomic_DNA"/>
</dbReference>
<keyword evidence="5" id="KW-1185">Reference proteome</keyword>
<accession>B0YEY9</accession>
<dbReference type="InterPro" id="IPR012951">
    <property type="entry name" value="BBE"/>
</dbReference>
<dbReference type="PANTHER" id="PTHR13878">
    <property type="entry name" value="GULONOLACTONE OXIDASE"/>
    <property type="match status" value="1"/>
</dbReference>
<dbReference type="OrthoDB" id="9983560at2759"/>
<dbReference type="InterPro" id="IPR016166">
    <property type="entry name" value="FAD-bd_PCMH"/>
</dbReference>
<dbReference type="PANTHER" id="PTHR13878:SF155">
    <property type="entry name" value="ALCOHOL OXIDASE, PUTATIVE (AFU_ORTHOLOGUE AFUA_4G00430)-RELATED"/>
    <property type="match status" value="1"/>
</dbReference>
<feature type="domain" description="FAD-binding PCMH-type" evidence="3">
    <location>
        <begin position="160"/>
        <end position="346"/>
    </location>
</feature>